<comment type="caution">
    <text evidence="1">The sequence shown here is derived from an EMBL/GenBank/DDBJ whole genome shotgun (WGS) entry which is preliminary data.</text>
</comment>
<keyword evidence="2" id="KW-1185">Reference proteome</keyword>
<dbReference type="Proteomes" id="UP001517388">
    <property type="component" value="Unassembled WGS sequence"/>
</dbReference>
<sequence length="53" mass="6038">MKSISGKKLCKIVENKGWILKKITGSHHIYEKPDESKIIGSSVIFMENLVQNH</sequence>
<name>A0ACC7SB68_DOLFA</name>
<evidence type="ECO:0000313" key="2">
    <source>
        <dbReference type="Proteomes" id="UP001517388"/>
    </source>
</evidence>
<reference evidence="2" key="1">
    <citation type="journal article" date="2020" name="Toxins">
        <title>Phylogenomic Analysis of Secondary Metabolism in the Toxic Cyanobacterial Genera Anabaena, Dolichospermum and Aphanizomenon.</title>
        <authorList>
            <person name="Oesterholm J."/>
            <person name="Popin R.V."/>
            <person name="Fewer D.P."/>
            <person name="Sivonen K."/>
        </authorList>
    </citation>
    <scope>NUCLEOTIDE SEQUENCE [LARGE SCALE GENOMIC DNA]</scope>
    <source>
        <strain evidence="2">UHCC 0037</strain>
    </source>
</reference>
<organism evidence="1 2">
    <name type="scientific">Dolichospermum flos-aquae UHCC 0037</name>
    <dbReference type="NCBI Taxonomy" id="2590026"/>
    <lineage>
        <taxon>Bacteria</taxon>
        <taxon>Bacillati</taxon>
        <taxon>Cyanobacteriota</taxon>
        <taxon>Cyanophyceae</taxon>
        <taxon>Nostocales</taxon>
        <taxon>Aphanizomenonaceae</taxon>
        <taxon>Dolichospermum</taxon>
    </lineage>
</organism>
<evidence type="ECO:0000313" key="1">
    <source>
        <dbReference type="EMBL" id="MTJ45431.1"/>
    </source>
</evidence>
<gene>
    <name evidence="1" type="ORF">FJR39_20830</name>
</gene>
<protein>
    <submittedName>
        <fullName evidence="1">Type II toxin-antitoxin system HicA family toxin</fullName>
    </submittedName>
</protein>
<dbReference type="EMBL" id="VILF01000005">
    <property type="protein sequence ID" value="MTJ45431.1"/>
    <property type="molecule type" value="Genomic_DNA"/>
</dbReference>
<accession>A0ACC7SB68</accession>
<proteinExistence type="predicted"/>